<dbReference type="Proteomes" id="UP000291116">
    <property type="component" value="Unassembled WGS sequence"/>
</dbReference>
<dbReference type="PANTHER" id="PTHR46332:SF5">
    <property type="entry name" value="ASPARTATE BETA-HYDROXYLASE DOMAIN CONTAINING 2"/>
    <property type="match status" value="1"/>
</dbReference>
<keyword evidence="2" id="KW-0223">Dioxygenase</keyword>
<keyword evidence="7" id="KW-1185">Reference proteome</keyword>
<reference evidence="6 7" key="1">
    <citation type="submission" date="2019-01" db="EMBL/GenBank/DDBJ databases">
        <authorList>
            <person name="Ferrante I. M."/>
        </authorList>
    </citation>
    <scope>NUCLEOTIDE SEQUENCE [LARGE SCALE GENOMIC DNA]</scope>
    <source>
        <strain evidence="6 7">B856</strain>
    </source>
</reference>
<dbReference type="PANTHER" id="PTHR46332">
    <property type="entry name" value="ASPARTATE BETA-HYDROXYLASE DOMAIN-CONTAINING PROTEIN 2"/>
    <property type="match status" value="1"/>
</dbReference>
<dbReference type="OrthoDB" id="438431at2759"/>
<dbReference type="InterPro" id="IPR051821">
    <property type="entry name" value="Asp/Asn_beta-hydroxylase"/>
</dbReference>
<dbReference type="Pfam" id="PF05118">
    <property type="entry name" value="Asp_Arg_Hydrox"/>
    <property type="match status" value="1"/>
</dbReference>
<evidence type="ECO:0000313" key="7">
    <source>
        <dbReference type="Proteomes" id="UP000291116"/>
    </source>
</evidence>
<dbReference type="InterPro" id="IPR027443">
    <property type="entry name" value="IPNS-like_sf"/>
</dbReference>
<evidence type="ECO:0000256" key="3">
    <source>
        <dbReference type="ARBA" id="ARBA00023002"/>
    </source>
</evidence>
<dbReference type="Gene3D" id="2.60.120.330">
    <property type="entry name" value="B-lactam Antibiotic, Isopenicillin N Synthase, Chain"/>
    <property type="match status" value="1"/>
</dbReference>
<evidence type="ECO:0000259" key="5">
    <source>
        <dbReference type="Pfam" id="PF05118"/>
    </source>
</evidence>
<feature type="compositionally biased region" description="Basic residues" evidence="4">
    <location>
        <begin position="368"/>
        <end position="393"/>
    </location>
</feature>
<protein>
    <recommendedName>
        <fullName evidence="5">Aspartyl/asparaginy/proline hydroxylase domain-containing protein</fullName>
    </recommendedName>
</protein>
<comment type="similarity">
    <text evidence="1">Belongs to the aspartyl/asparaginyl beta-hydroxylase family.</text>
</comment>
<dbReference type="GO" id="GO:0051213">
    <property type="term" value="F:dioxygenase activity"/>
    <property type="evidence" value="ECO:0007669"/>
    <property type="project" value="UniProtKB-KW"/>
</dbReference>
<evidence type="ECO:0000256" key="2">
    <source>
        <dbReference type="ARBA" id="ARBA00022964"/>
    </source>
</evidence>
<evidence type="ECO:0000313" key="6">
    <source>
        <dbReference type="EMBL" id="VEU43526.1"/>
    </source>
</evidence>
<organism evidence="6 7">
    <name type="scientific">Pseudo-nitzschia multistriata</name>
    <dbReference type="NCBI Taxonomy" id="183589"/>
    <lineage>
        <taxon>Eukaryota</taxon>
        <taxon>Sar</taxon>
        <taxon>Stramenopiles</taxon>
        <taxon>Ochrophyta</taxon>
        <taxon>Bacillariophyta</taxon>
        <taxon>Bacillariophyceae</taxon>
        <taxon>Bacillariophycidae</taxon>
        <taxon>Bacillariales</taxon>
        <taxon>Bacillariaceae</taxon>
        <taxon>Pseudo-nitzschia</taxon>
    </lineage>
</organism>
<feature type="domain" description="Aspartyl/asparaginy/proline hydroxylase" evidence="5">
    <location>
        <begin position="140"/>
        <end position="302"/>
    </location>
</feature>
<dbReference type="GO" id="GO:0016020">
    <property type="term" value="C:membrane"/>
    <property type="evidence" value="ECO:0007669"/>
    <property type="project" value="TreeGrafter"/>
</dbReference>
<accession>A0A448ZNB0</accession>
<dbReference type="EMBL" id="CAACVS010000555">
    <property type="protein sequence ID" value="VEU43526.1"/>
    <property type="molecule type" value="Genomic_DNA"/>
</dbReference>
<dbReference type="InterPro" id="IPR007803">
    <property type="entry name" value="Asp/Arg/Pro-Hydrxlase"/>
</dbReference>
<name>A0A448ZNB0_9STRA</name>
<evidence type="ECO:0000256" key="1">
    <source>
        <dbReference type="ARBA" id="ARBA00007730"/>
    </source>
</evidence>
<keyword evidence="3" id="KW-0560">Oxidoreductase</keyword>
<evidence type="ECO:0000256" key="4">
    <source>
        <dbReference type="SAM" id="MobiDB-lite"/>
    </source>
</evidence>
<dbReference type="SUPFAM" id="SSF51197">
    <property type="entry name" value="Clavaminate synthase-like"/>
    <property type="match status" value="1"/>
</dbReference>
<feature type="region of interest" description="Disordered" evidence="4">
    <location>
        <begin position="349"/>
        <end position="393"/>
    </location>
</feature>
<proteinExistence type="inferred from homology"/>
<dbReference type="AlphaFoldDB" id="A0A448ZNB0"/>
<sequence length="393" mass="44425">MHENGPTFSSSLVHKSLASRRVALSNHDAHLKMTLSALSSPATNDVTLPDTSQPLNPQTYAGMIEEGLKKKFNETEIERVLTSWRLVDQGYYRKEYVGDKIDASEIASSNMIQECHSYVPGLSIKPFWDTKEFDWTQTLESRYTEIREEFDAVMGNMEKLQREGNNVWAGALTEDASSYGEGWKTLVLMDRGRWDPTNANLFPKTAQAIHASGAPATEIFFASMKGPSSIKTHSDFTNFVLTSHLALDIPYSGENRCRLTVGDETREWINGKSYVFDTSLLHDAENESDKMRYILMMRVWHPDLTAIEKEALQFTFDCLEYDQLLSSNEEERFKAEKITEASRSFPLIPESGTGFRAQIKSPEISKKGFGKNQKKNKRKQKGNGGGKKRGFGK</sequence>
<gene>
    <name evidence="6" type="ORF">PSNMU_V1.4_AUG-EV-PASAV3_0105560</name>
</gene>